<feature type="transmembrane region" description="Helical" evidence="7">
    <location>
        <begin position="763"/>
        <end position="785"/>
    </location>
</feature>
<keyword evidence="3 7" id="KW-0812">Transmembrane</keyword>
<feature type="domain" description="SSD" evidence="8">
    <location>
        <begin position="735"/>
        <end position="862"/>
    </location>
</feature>
<evidence type="ECO:0000256" key="3">
    <source>
        <dbReference type="ARBA" id="ARBA00022692"/>
    </source>
</evidence>
<accession>A0A7T0FZ83</accession>
<dbReference type="Proteomes" id="UP000594688">
    <property type="component" value="Chromosome"/>
</dbReference>
<feature type="transmembrane region" description="Helical" evidence="7">
    <location>
        <begin position="385"/>
        <end position="404"/>
    </location>
</feature>
<dbReference type="Pfam" id="PF03176">
    <property type="entry name" value="MMPL"/>
    <property type="match status" value="2"/>
</dbReference>
<feature type="transmembrane region" description="Helical" evidence="7">
    <location>
        <begin position="466"/>
        <end position="482"/>
    </location>
</feature>
<evidence type="ECO:0000256" key="7">
    <source>
        <dbReference type="SAM" id="Phobius"/>
    </source>
</evidence>
<dbReference type="InterPro" id="IPR001036">
    <property type="entry name" value="Acrflvin-R"/>
</dbReference>
<evidence type="ECO:0000256" key="2">
    <source>
        <dbReference type="ARBA" id="ARBA00022475"/>
    </source>
</evidence>
<evidence type="ECO:0000256" key="4">
    <source>
        <dbReference type="ARBA" id="ARBA00022989"/>
    </source>
</evidence>
<dbReference type="AlphaFoldDB" id="A0A7T0FZ83"/>
<evidence type="ECO:0000256" key="5">
    <source>
        <dbReference type="ARBA" id="ARBA00023136"/>
    </source>
</evidence>
<dbReference type="PROSITE" id="PS50156">
    <property type="entry name" value="SSD"/>
    <property type="match status" value="1"/>
</dbReference>
<dbReference type="PANTHER" id="PTHR33406">
    <property type="entry name" value="MEMBRANE PROTEIN MJ1562-RELATED"/>
    <property type="match status" value="1"/>
</dbReference>
<evidence type="ECO:0000313" key="9">
    <source>
        <dbReference type="EMBL" id="QPJ61295.1"/>
    </source>
</evidence>
<gene>
    <name evidence="9" type="ORF">G3M70_05080</name>
</gene>
<comment type="subcellular location">
    <subcellularLocation>
        <location evidence="1">Cell membrane</location>
        <topology evidence="1">Multi-pass membrane protein</topology>
    </subcellularLocation>
</comment>
<feature type="transmembrane region" description="Helical" evidence="7">
    <location>
        <begin position="334"/>
        <end position="356"/>
    </location>
</feature>
<feature type="transmembrane region" description="Helical" evidence="7">
    <location>
        <begin position="712"/>
        <end position="730"/>
    </location>
</feature>
<dbReference type="SUPFAM" id="SSF82866">
    <property type="entry name" value="Multidrug efflux transporter AcrB transmembrane domain"/>
    <property type="match status" value="2"/>
</dbReference>
<feature type="transmembrane region" description="Helical" evidence="7">
    <location>
        <begin position="410"/>
        <end position="429"/>
    </location>
</feature>
<keyword evidence="2" id="KW-1003">Cell membrane</keyword>
<dbReference type="GO" id="GO:0022857">
    <property type="term" value="F:transmembrane transporter activity"/>
    <property type="evidence" value="ECO:0007669"/>
    <property type="project" value="InterPro"/>
</dbReference>
<dbReference type="InterPro" id="IPR050545">
    <property type="entry name" value="Mycobact_MmpL"/>
</dbReference>
<sequence>MTSRGNSNSPDESTSTPSKGFGGWLLSAFDKIVLGHPLVSMILALLFSGFFLYQFPSFKLDASSESLVLENDDDLAYSRQIADAYATAEFLIITWTPKDGMLSEASLTGLANLKKELLALDWIESITSVLDVPLLDSPRITFGQLKEGTRSIETHPDVDRSLALKEFKTSPIYKNLLVSADGKTSAIQVNIRRDQKYETLLNRRNALRNKEYAGTLTPEEQIEYQKAKAEFKAYLAIVNVQQEKNIQAVRDIMDRYRDVADLFLGGVPMITVDIIEFIRHDLITFGLGVFAFLIFALWFFFRKVRWVSLPLVCCGLTALTMIGFLGFVDWRVTVISSNFVSILIIVTMQLTIHLIVRYGELKAEFPDWDQRRLVRETVSFMTRPCFYTAITTIAAFSSLVVSGIRPVIDFGWMMTIGIVCGFILSFVLWPSIQMLLAPTKAVSDHDMTHAFTLGIARETKNHKGKILLAGAAATIWCVFGILDLKVDNRFIDYFRESTEIYQGLELIDRQLGGTTPLEVVINPEADYYEYLKELAAEKPEDQYEDPFGDGGDEFEEDEEGFDDPFQEAKPDSTVENFWFNNDKLSEIEKIHDWLTAQPEIGKVQSIATLYKVIRHLNEGDNLDDADLTILKPLLPENVKEALVDPYLSADANQARINMRIVEAHPGLHRKALIEKLERYIEEEMGYPPDRFRFTGMAILYNNMLYSLYDSQITTLGMVFVSILIMFIILFRNVKLAILALPPTVLAAGMILGLMGWFQIPLDMMTITIASITIGIGVDDTIHYIHRFQEEFAKDRDYKKAMDRTHGSIGRAIYYTSVVVTFGFSILALSNFIPTVYFGLLTGLAMVLALINNLTLLALLILTFKPLGPPSGGGNGQTA</sequence>
<feature type="transmembrane region" description="Helical" evidence="7">
    <location>
        <begin position="259"/>
        <end position="277"/>
    </location>
</feature>
<evidence type="ECO:0000313" key="10">
    <source>
        <dbReference type="Proteomes" id="UP000594688"/>
    </source>
</evidence>
<dbReference type="PRINTS" id="PR00702">
    <property type="entry name" value="ACRIFLAVINRP"/>
</dbReference>
<feature type="transmembrane region" description="Helical" evidence="7">
    <location>
        <begin position="811"/>
        <end position="829"/>
    </location>
</feature>
<dbReference type="PANTHER" id="PTHR33406:SF12">
    <property type="entry name" value="BLR2997 PROTEIN"/>
    <property type="match status" value="1"/>
</dbReference>
<proteinExistence type="predicted"/>
<feature type="region of interest" description="Disordered" evidence="6">
    <location>
        <begin position="539"/>
        <end position="560"/>
    </location>
</feature>
<reference evidence="9 10" key="1">
    <citation type="submission" date="2020-02" db="EMBL/GenBank/DDBJ databases">
        <title>Genomic and physiological characterization of two novel Nitrospinaceae genera.</title>
        <authorList>
            <person name="Mueller A.J."/>
            <person name="Jung M.-Y."/>
            <person name="Strachan C.R."/>
            <person name="Herbold C.W."/>
            <person name="Kirkegaard R.H."/>
            <person name="Daims H."/>
        </authorList>
    </citation>
    <scope>NUCLEOTIDE SEQUENCE [LARGE SCALE GENOMIC DNA]</scope>
    <source>
        <strain evidence="9">EB</strain>
    </source>
</reference>
<feature type="transmembrane region" description="Helical" evidence="7">
    <location>
        <begin position="737"/>
        <end position="757"/>
    </location>
</feature>
<dbReference type="EMBL" id="CP048685">
    <property type="protein sequence ID" value="QPJ61295.1"/>
    <property type="molecule type" value="Genomic_DNA"/>
</dbReference>
<evidence type="ECO:0000256" key="6">
    <source>
        <dbReference type="SAM" id="MobiDB-lite"/>
    </source>
</evidence>
<keyword evidence="4 7" id="KW-1133">Transmembrane helix</keyword>
<feature type="compositionally biased region" description="Acidic residues" evidence="6">
    <location>
        <begin position="542"/>
        <end position="560"/>
    </location>
</feature>
<feature type="transmembrane region" description="Helical" evidence="7">
    <location>
        <begin position="835"/>
        <end position="861"/>
    </location>
</feature>
<organism evidence="9 10">
    <name type="scientific">Candidatus Nitronauta litoralis</name>
    <dbReference type="NCBI Taxonomy" id="2705533"/>
    <lineage>
        <taxon>Bacteria</taxon>
        <taxon>Pseudomonadati</taxon>
        <taxon>Nitrospinota/Tectimicrobiota group</taxon>
        <taxon>Nitrospinota</taxon>
        <taxon>Nitrospinia</taxon>
        <taxon>Nitrospinales</taxon>
        <taxon>Nitrospinaceae</taxon>
        <taxon>Candidatus Nitronauta</taxon>
    </lineage>
</organism>
<evidence type="ECO:0000256" key="1">
    <source>
        <dbReference type="ARBA" id="ARBA00004651"/>
    </source>
</evidence>
<feature type="transmembrane region" description="Helical" evidence="7">
    <location>
        <begin position="32"/>
        <end position="53"/>
    </location>
</feature>
<dbReference type="Gene3D" id="1.20.1640.10">
    <property type="entry name" value="Multidrug efflux transporter AcrB transmembrane domain"/>
    <property type="match status" value="2"/>
</dbReference>
<feature type="transmembrane region" description="Helical" evidence="7">
    <location>
        <begin position="308"/>
        <end position="328"/>
    </location>
</feature>
<evidence type="ECO:0000259" key="8">
    <source>
        <dbReference type="PROSITE" id="PS50156"/>
    </source>
</evidence>
<feature type="transmembrane region" description="Helical" evidence="7">
    <location>
        <begin position="283"/>
        <end position="301"/>
    </location>
</feature>
<dbReference type="GO" id="GO:0005886">
    <property type="term" value="C:plasma membrane"/>
    <property type="evidence" value="ECO:0007669"/>
    <property type="project" value="UniProtKB-SubCell"/>
</dbReference>
<protein>
    <submittedName>
        <fullName evidence="9">MMPL family transporter</fullName>
    </submittedName>
</protein>
<dbReference type="InterPro" id="IPR004869">
    <property type="entry name" value="MMPL_dom"/>
</dbReference>
<dbReference type="KEGG" id="nli:G3M70_05080"/>
<name>A0A7T0FZ83_9BACT</name>
<dbReference type="InterPro" id="IPR000731">
    <property type="entry name" value="SSD"/>
</dbReference>
<keyword evidence="5 7" id="KW-0472">Membrane</keyword>